<dbReference type="GO" id="GO:0000922">
    <property type="term" value="C:spindle pole"/>
    <property type="evidence" value="ECO:0007669"/>
    <property type="project" value="InterPro"/>
</dbReference>
<feature type="coiled-coil region" evidence="6">
    <location>
        <begin position="363"/>
        <end position="390"/>
    </location>
</feature>
<dbReference type="PANTHER" id="PTHR19302:SF13">
    <property type="entry name" value="GAMMA-TUBULIN COMPLEX COMPONENT 2"/>
    <property type="match status" value="1"/>
</dbReference>
<dbReference type="Pfam" id="PF04130">
    <property type="entry name" value="GCP_C_terminal"/>
    <property type="match status" value="1"/>
</dbReference>
<evidence type="ECO:0000313" key="9">
    <source>
        <dbReference type="EMBL" id="VDN04385.1"/>
    </source>
</evidence>
<evidence type="ECO:0000313" key="11">
    <source>
        <dbReference type="WBParaSite" id="TCLT_0000698701-mRNA-1"/>
    </source>
</evidence>
<feature type="domain" description="Gamma tubulin complex component C-terminal" evidence="7">
    <location>
        <begin position="423"/>
        <end position="667"/>
    </location>
</feature>
<evidence type="ECO:0000256" key="3">
    <source>
        <dbReference type="ARBA" id="ARBA00022701"/>
    </source>
</evidence>
<dbReference type="InterPro" id="IPR042241">
    <property type="entry name" value="GCP_C_sf"/>
</dbReference>
<evidence type="ECO:0000256" key="6">
    <source>
        <dbReference type="SAM" id="Coils"/>
    </source>
</evidence>
<dbReference type="InterPro" id="IPR041470">
    <property type="entry name" value="GCP_N"/>
</dbReference>
<dbReference type="EMBL" id="UYYF01004462">
    <property type="protein sequence ID" value="VDN04385.1"/>
    <property type="molecule type" value="Genomic_DNA"/>
</dbReference>
<gene>
    <name evidence="9" type="ORF">TCLT_LOCUS6976</name>
</gene>
<name>A0A158RCA7_THECL</name>
<dbReference type="STRING" id="103827.A0A158RCA7"/>
<dbReference type="GO" id="GO:0031122">
    <property type="term" value="P:cytoplasmic microtubule organization"/>
    <property type="evidence" value="ECO:0007669"/>
    <property type="project" value="TreeGrafter"/>
</dbReference>
<dbReference type="Gene3D" id="1.20.120.1900">
    <property type="entry name" value="Gamma-tubulin complex, C-terminal domain"/>
    <property type="match status" value="1"/>
</dbReference>
<dbReference type="InterPro" id="IPR007259">
    <property type="entry name" value="GCP"/>
</dbReference>
<dbReference type="GO" id="GO:0005874">
    <property type="term" value="C:microtubule"/>
    <property type="evidence" value="ECO:0007669"/>
    <property type="project" value="UniProtKB-KW"/>
</dbReference>
<dbReference type="WBParaSite" id="TCLT_0000698701-mRNA-1">
    <property type="protein sequence ID" value="TCLT_0000698701-mRNA-1"/>
    <property type="gene ID" value="TCLT_0000698701"/>
</dbReference>
<dbReference type="GO" id="GO:0051321">
    <property type="term" value="P:meiotic cell cycle"/>
    <property type="evidence" value="ECO:0007669"/>
    <property type="project" value="TreeGrafter"/>
</dbReference>
<dbReference type="Pfam" id="PF17681">
    <property type="entry name" value="GCP_N_terminal"/>
    <property type="match status" value="1"/>
</dbReference>
<comment type="subcellular location">
    <subcellularLocation>
        <location evidence="5">Cytoplasm</location>
        <location evidence="5">Cytoskeleton</location>
        <location evidence="5">Microtubule organizing center</location>
    </subcellularLocation>
</comment>
<dbReference type="OMA" id="EYTECQD"/>
<evidence type="ECO:0000256" key="1">
    <source>
        <dbReference type="ARBA" id="ARBA00010337"/>
    </source>
</evidence>
<keyword evidence="2 5" id="KW-0963">Cytoplasm</keyword>
<keyword evidence="10" id="KW-1185">Reference proteome</keyword>
<feature type="domain" description="Gamma tubulin complex component protein N-terminal" evidence="8">
    <location>
        <begin position="61"/>
        <end position="399"/>
    </location>
</feature>
<dbReference type="OrthoDB" id="2192946at2759"/>
<reference evidence="11" key="1">
    <citation type="submission" date="2016-04" db="UniProtKB">
        <authorList>
            <consortium name="WormBaseParasite"/>
        </authorList>
    </citation>
    <scope>IDENTIFICATION</scope>
</reference>
<dbReference type="PANTHER" id="PTHR19302">
    <property type="entry name" value="GAMMA TUBULIN COMPLEX PROTEIN"/>
    <property type="match status" value="1"/>
</dbReference>
<dbReference type="GO" id="GO:0000278">
    <property type="term" value="P:mitotic cell cycle"/>
    <property type="evidence" value="ECO:0007669"/>
    <property type="project" value="TreeGrafter"/>
</dbReference>
<dbReference type="InterPro" id="IPR040457">
    <property type="entry name" value="GCP_C"/>
</dbReference>
<keyword evidence="3 5" id="KW-0493">Microtubule</keyword>
<keyword evidence="6" id="KW-0175">Coiled coil</keyword>
<evidence type="ECO:0000256" key="5">
    <source>
        <dbReference type="RuleBase" id="RU363050"/>
    </source>
</evidence>
<protein>
    <recommendedName>
        <fullName evidence="5">Gamma-tubulin complex component</fullName>
    </recommendedName>
</protein>
<dbReference type="GO" id="GO:0007020">
    <property type="term" value="P:microtubule nucleation"/>
    <property type="evidence" value="ECO:0007669"/>
    <property type="project" value="InterPro"/>
</dbReference>
<sequence length="722" mass="83900">MAPKRDLWKDYRKQIVSSILPFTSFTIPKERYPCKPASYFTPMEQINLSTISLPSQEQHLLADLFLVYMGFQGNSIRFVKNRNTITWTVNPSSDPCLRTALYIEPCLPLAGSLIVMQHNIRTLCSDFSRGRVAFVVGNKAEDFFNSEVRSLIQKMRMRNRDMSLTLSEIATHLRRFCQTSKQLNEFLKIVITVAFIYLFRAKESMVSEIEEIERPLDSLALFSDVNKKNLVGGEILSLLVEQIRNCVSPTDRQMLQKFELICLEQYFEILFYWIYYGKIIDVGHDVRMSYVEVFKTIKFGILKTGKGHLSGAHFLKFQATANTDEAKSECFEDRFCVVKALCPLQLEPVCEDIVMCGIYLNVIEKIKEDTVDLNDEALNANKNLEEWRKKSVSSIMREVKKARFNASKDLVLYLRQQFNFHESLHDFMLLQRSDWANSFYELSQKMLTGSIRDISVKKLEILFEESVDCSSLRFNKYRSIFKPVIEKYDILTSLRLISNKGDEAEKLWSEASTVESKSGIEVLSMNIDVKPPLSIIFPPRILFYYTLFFRTFFYITSTINQVAGKQVRSNLLIEEKILLEEMLHFLNAYSLHCLMHVIPELWNVFADHLSKSENLEKILSLQDSFIADVVAQCLLPDAKFTDLLSNLVTAIRDFVTEKVKYEMSKTKWKVNLEKMYHLLSQPNVDISYSQLHSRIMEEAQVCRWKLSLTYHDIDIYADVLIL</sequence>
<reference evidence="9 10" key="2">
    <citation type="submission" date="2018-11" db="EMBL/GenBank/DDBJ databases">
        <authorList>
            <consortium name="Pathogen Informatics"/>
        </authorList>
    </citation>
    <scope>NUCLEOTIDE SEQUENCE [LARGE SCALE GENOMIC DNA]</scope>
</reference>
<evidence type="ECO:0000259" key="7">
    <source>
        <dbReference type="Pfam" id="PF04130"/>
    </source>
</evidence>
<organism evidence="11">
    <name type="scientific">Thelazia callipaeda</name>
    <name type="common">Oriental eyeworm</name>
    <name type="synonym">Parasitic nematode</name>
    <dbReference type="NCBI Taxonomy" id="103827"/>
    <lineage>
        <taxon>Eukaryota</taxon>
        <taxon>Metazoa</taxon>
        <taxon>Ecdysozoa</taxon>
        <taxon>Nematoda</taxon>
        <taxon>Chromadorea</taxon>
        <taxon>Rhabditida</taxon>
        <taxon>Spirurina</taxon>
        <taxon>Spiruromorpha</taxon>
        <taxon>Thelazioidea</taxon>
        <taxon>Thelaziidae</taxon>
        <taxon>Thelazia</taxon>
    </lineage>
</organism>
<dbReference type="AlphaFoldDB" id="A0A158RCA7"/>
<evidence type="ECO:0000256" key="4">
    <source>
        <dbReference type="ARBA" id="ARBA00023212"/>
    </source>
</evidence>
<dbReference type="GO" id="GO:0043015">
    <property type="term" value="F:gamma-tubulin binding"/>
    <property type="evidence" value="ECO:0007669"/>
    <property type="project" value="InterPro"/>
</dbReference>
<keyword evidence="4 5" id="KW-0206">Cytoskeleton</keyword>
<evidence type="ECO:0000256" key="2">
    <source>
        <dbReference type="ARBA" id="ARBA00022490"/>
    </source>
</evidence>
<dbReference type="GO" id="GO:0051225">
    <property type="term" value="P:spindle assembly"/>
    <property type="evidence" value="ECO:0007669"/>
    <property type="project" value="TreeGrafter"/>
</dbReference>
<dbReference type="GO" id="GO:0051011">
    <property type="term" value="F:microtubule minus-end binding"/>
    <property type="evidence" value="ECO:0007669"/>
    <property type="project" value="TreeGrafter"/>
</dbReference>
<dbReference type="GO" id="GO:0000930">
    <property type="term" value="C:gamma-tubulin complex"/>
    <property type="evidence" value="ECO:0007669"/>
    <property type="project" value="TreeGrafter"/>
</dbReference>
<evidence type="ECO:0000259" key="8">
    <source>
        <dbReference type="Pfam" id="PF17681"/>
    </source>
</evidence>
<accession>A0A158RCA7</accession>
<evidence type="ECO:0000313" key="10">
    <source>
        <dbReference type="Proteomes" id="UP000276776"/>
    </source>
</evidence>
<proteinExistence type="inferred from homology"/>
<dbReference type="Proteomes" id="UP000276776">
    <property type="component" value="Unassembled WGS sequence"/>
</dbReference>
<comment type="similarity">
    <text evidence="1 5">Belongs to the TUBGCP family.</text>
</comment>